<evidence type="ECO:0000256" key="16">
    <source>
        <dbReference type="ARBA" id="ARBA00071870"/>
    </source>
</evidence>
<comment type="subcellular location">
    <subcellularLocation>
        <location evidence="1">Cell inner membrane</location>
        <topology evidence="1">Multi-pass membrane protein</topology>
    </subcellularLocation>
    <subcellularLocation>
        <location evidence="18">Cell membrane</location>
        <topology evidence="18">Multi-pass membrane protein</topology>
    </subcellularLocation>
</comment>
<sequence length="307" mass="33410">MTLLDLLQQSPTTFYGLVALVSLLVGSFLNVVIHRLPIMMERAWREGLEEFAETETSDGDGDGDGERVSAEPSTAPEKPEKFNLAVPRSRCPSCNKEITAWQNIPVLSYLMLAGTCPNCKTAISKRYPIVELVTMILSLIVAWQLGPTPQAFLGIVVTWFFVAMTMIDVDHQLLPDSLTLPLMWIGLLVALIPVFTDLQSAVVGAAAGYMVLWLVYQLFKLITGKEGMGYGDFKLLAAIGALLGWQALPVVILLSSLVGAVVGIALIAVTGRDKNIPIPFGPYLAAAGWIAMLWGDDLSSWYYGFLS</sequence>
<keyword evidence="10 18" id="KW-0378">Hydrolase</keyword>
<keyword evidence="5 18" id="KW-0489">Methyltransferase</keyword>
<feature type="transmembrane region" description="Helical" evidence="20">
    <location>
        <begin position="280"/>
        <end position="303"/>
    </location>
</feature>
<dbReference type="AlphaFoldDB" id="A0A2Z2P7R8"/>
<dbReference type="EMBL" id="CP018632">
    <property type="protein sequence ID" value="ASJ75874.1"/>
    <property type="molecule type" value="Genomic_DNA"/>
</dbReference>
<evidence type="ECO:0000256" key="8">
    <source>
        <dbReference type="ARBA" id="ARBA00022691"/>
    </source>
</evidence>
<evidence type="ECO:0000256" key="13">
    <source>
        <dbReference type="ARBA" id="ARBA00023268"/>
    </source>
</evidence>
<feature type="domain" description="Prepilin type IV endopeptidase peptidase" evidence="21">
    <location>
        <begin position="155"/>
        <end position="264"/>
    </location>
</feature>
<feature type="region of interest" description="Disordered" evidence="19">
    <location>
        <begin position="51"/>
        <end position="81"/>
    </location>
</feature>
<dbReference type="GO" id="GO:0032259">
    <property type="term" value="P:methylation"/>
    <property type="evidence" value="ECO:0007669"/>
    <property type="project" value="UniProtKB-KW"/>
</dbReference>
<feature type="transmembrane region" description="Helical" evidence="20">
    <location>
        <begin position="178"/>
        <end position="195"/>
    </location>
</feature>
<evidence type="ECO:0000313" key="24">
    <source>
        <dbReference type="Proteomes" id="UP000250079"/>
    </source>
</evidence>
<keyword evidence="6 18" id="KW-0645">Protease</keyword>
<evidence type="ECO:0000256" key="14">
    <source>
        <dbReference type="ARBA" id="ARBA00050401"/>
    </source>
</evidence>
<feature type="domain" description="Prepilin peptidase A24 N-terminal" evidence="22">
    <location>
        <begin position="21"/>
        <end position="144"/>
    </location>
</feature>
<dbReference type="InterPro" id="IPR014032">
    <property type="entry name" value="Peptidase_A24A_bac"/>
</dbReference>
<evidence type="ECO:0000256" key="20">
    <source>
        <dbReference type="SAM" id="Phobius"/>
    </source>
</evidence>
<protein>
    <recommendedName>
        <fullName evidence="16 18">Prepilin leader peptidase/N-methyltransferase</fullName>
        <ecNumber evidence="18">2.1.1.-</ecNumber>
        <ecNumber evidence="15 18">3.4.23.43</ecNumber>
    </recommendedName>
</protein>
<keyword evidence="24" id="KW-1185">Reference proteome</keyword>
<dbReference type="GO" id="GO:0005886">
    <property type="term" value="C:plasma membrane"/>
    <property type="evidence" value="ECO:0007669"/>
    <property type="project" value="UniProtKB-SubCell"/>
</dbReference>
<keyword evidence="4" id="KW-0997">Cell inner membrane</keyword>
<evidence type="ECO:0000256" key="4">
    <source>
        <dbReference type="ARBA" id="ARBA00022519"/>
    </source>
</evidence>
<dbReference type="InterPro" id="IPR050882">
    <property type="entry name" value="Prepilin_peptidase/N-MTase"/>
</dbReference>
<dbReference type="EC" id="2.1.1.-" evidence="18"/>
<dbReference type="PANTHER" id="PTHR30487:SF0">
    <property type="entry name" value="PREPILIN LEADER PEPTIDASE_N-METHYLTRANSFERASE-RELATED"/>
    <property type="match status" value="1"/>
</dbReference>
<dbReference type="KEGG" id="gai:IMCC3135_29115"/>
<evidence type="ECO:0000313" key="23">
    <source>
        <dbReference type="EMBL" id="ASJ75874.1"/>
    </source>
</evidence>
<name>A0A2Z2P7R8_9GAMM</name>
<dbReference type="OrthoDB" id="9789291at2"/>
<keyword evidence="12 20" id="KW-0472">Membrane</keyword>
<dbReference type="GO" id="GO:0006465">
    <property type="term" value="P:signal peptide processing"/>
    <property type="evidence" value="ECO:0007669"/>
    <property type="project" value="TreeGrafter"/>
</dbReference>
<evidence type="ECO:0000256" key="10">
    <source>
        <dbReference type="ARBA" id="ARBA00022801"/>
    </source>
</evidence>
<keyword evidence="3" id="KW-1003">Cell membrane</keyword>
<feature type="transmembrane region" description="Helical" evidence="20">
    <location>
        <begin position="235"/>
        <end position="268"/>
    </location>
</feature>
<evidence type="ECO:0000256" key="15">
    <source>
        <dbReference type="ARBA" id="ARBA00067082"/>
    </source>
</evidence>
<evidence type="ECO:0000256" key="2">
    <source>
        <dbReference type="ARBA" id="ARBA00005801"/>
    </source>
</evidence>
<organism evidence="23 24">
    <name type="scientific">Granulosicoccus antarcticus IMCC3135</name>
    <dbReference type="NCBI Taxonomy" id="1192854"/>
    <lineage>
        <taxon>Bacteria</taxon>
        <taxon>Pseudomonadati</taxon>
        <taxon>Pseudomonadota</taxon>
        <taxon>Gammaproteobacteria</taxon>
        <taxon>Chromatiales</taxon>
        <taxon>Granulosicoccaceae</taxon>
        <taxon>Granulosicoccus</taxon>
    </lineage>
</organism>
<dbReference type="Pfam" id="PF01478">
    <property type="entry name" value="Peptidase_A24"/>
    <property type="match status" value="1"/>
</dbReference>
<dbReference type="Pfam" id="PF06750">
    <property type="entry name" value="A24_N_bact"/>
    <property type="match status" value="1"/>
</dbReference>
<dbReference type="InterPro" id="IPR010627">
    <property type="entry name" value="Prepilin_pept_A24_N"/>
</dbReference>
<evidence type="ECO:0000256" key="7">
    <source>
        <dbReference type="ARBA" id="ARBA00022679"/>
    </source>
</evidence>
<keyword evidence="9 18" id="KW-0812">Transmembrane</keyword>
<evidence type="ECO:0000256" key="1">
    <source>
        <dbReference type="ARBA" id="ARBA00004429"/>
    </source>
</evidence>
<evidence type="ECO:0000256" key="9">
    <source>
        <dbReference type="ARBA" id="ARBA00022692"/>
    </source>
</evidence>
<dbReference type="EC" id="3.4.23.43" evidence="15 18"/>
<evidence type="ECO:0000256" key="12">
    <source>
        <dbReference type="ARBA" id="ARBA00023136"/>
    </source>
</evidence>
<dbReference type="Gene3D" id="1.20.120.1220">
    <property type="match status" value="1"/>
</dbReference>
<evidence type="ECO:0000256" key="18">
    <source>
        <dbReference type="RuleBase" id="RU003794"/>
    </source>
</evidence>
<reference evidence="23 24" key="1">
    <citation type="submission" date="2016-12" db="EMBL/GenBank/DDBJ databases">
        <authorList>
            <person name="Song W.-J."/>
            <person name="Kurnit D.M."/>
        </authorList>
    </citation>
    <scope>NUCLEOTIDE SEQUENCE [LARGE SCALE GENOMIC DNA]</scope>
    <source>
        <strain evidence="23 24">IMCC3135</strain>
    </source>
</reference>
<dbReference type="GO" id="GO:0008168">
    <property type="term" value="F:methyltransferase activity"/>
    <property type="evidence" value="ECO:0007669"/>
    <property type="project" value="UniProtKB-KW"/>
</dbReference>
<keyword evidence="8" id="KW-0949">S-adenosyl-L-methionine</keyword>
<evidence type="ECO:0000256" key="11">
    <source>
        <dbReference type="ARBA" id="ARBA00022989"/>
    </source>
</evidence>
<keyword evidence="7 18" id="KW-0808">Transferase</keyword>
<evidence type="ECO:0000256" key="17">
    <source>
        <dbReference type="RuleBase" id="RU003793"/>
    </source>
</evidence>
<feature type="transmembrane region" description="Helical" evidence="20">
    <location>
        <begin position="12"/>
        <end position="33"/>
    </location>
</feature>
<evidence type="ECO:0000256" key="6">
    <source>
        <dbReference type="ARBA" id="ARBA00022670"/>
    </source>
</evidence>
<dbReference type="FunFam" id="1.20.120.1220:FF:000001">
    <property type="entry name" value="Type 4 prepilin-like proteins leader peptide-processing enzyme"/>
    <property type="match status" value="1"/>
</dbReference>
<feature type="transmembrane region" description="Helical" evidence="20">
    <location>
        <begin position="151"/>
        <end position="169"/>
    </location>
</feature>
<accession>A0A2Z2P7R8</accession>
<dbReference type="GO" id="GO:0004190">
    <property type="term" value="F:aspartic-type endopeptidase activity"/>
    <property type="evidence" value="ECO:0007669"/>
    <property type="project" value="UniProtKB-EC"/>
</dbReference>
<proteinExistence type="inferred from homology"/>
<gene>
    <name evidence="23" type="primary">outO</name>
    <name evidence="23" type="ORF">IMCC3135_29115</name>
</gene>
<evidence type="ECO:0000256" key="3">
    <source>
        <dbReference type="ARBA" id="ARBA00022475"/>
    </source>
</evidence>
<dbReference type="PRINTS" id="PR00864">
    <property type="entry name" value="PREPILNPTASE"/>
</dbReference>
<keyword evidence="13 18" id="KW-0511">Multifunctional enzyme</keyword>
<dbReference type="PANTHER" id="PTHR30487">
    <property type="entry name" value="TYPE 4 PREPILIN-LIKE PROTEINS LEADER PEPTIDE-PROCESSING ENZYME"/>
    <property type="match status" value="1"/>
</dbReference>
<evidence type="ECO:0000256" key="19">
    <source>
        <dbReference type="SAM" id="MobiDB-lite"/>
    </source>
</evidence>
<dbReference type="Proteomes" id="UP000250079">
    <property type="component" value="Chromosome"/>
</dbReference>
<comment type="similarity">
    <text evidence="2 17">Belongs to the peptidase A24 family.</text>
</comment>
<comment type="function">
    <text evidence="18">Plays an essential role in type IV pili and type II pseudopili formation by proteolytically removing the leader sequence from substrate proteins and subsequently monomethylating the alpha-amino group of the newly exposed N-terminal phenylalanine.</text>
</comment>
<feature type="compositionally biased region" description="Acidic residues" evidence="19">
    <location>
        <begin position="51"/>
        <end position="63"/>
    </location>
</feature>
<comment type="catalytic activity">
    <reaction evidence="14 18">
        <text>Typically cleaves a -Gly-|-Phe- bond to release an N-terminal, basic peptide of 5-8 residues from type IV prepilin, and then N-methylates the new N-terminal amino group, the methyl donor being S-adenosyl-L-methionine.</text>
        <dbReference type="EC" id="3.4.23.43"/>
    </reaction>
</comment>
<dbReference type="InterPro" id="IPR000045">
    <property type="entry name" value="Prepilin_IV_endopep_pep"/>
</dbReference>
<dbReference type="RefSeq" id="WP_088920722.1">
    <property type="nucleotide sequence ID" value="NZ_CP018632.1"/>
</dbReference>
<evidence type="ECO:0000256" key="5">
    <source>
        <dbReference type="ARBA" id="ARBA00022603"/>
    </source>
</evidence>
<keyword evidence="11 20" id="KW-1133">Transmembrane helix</keyword>
<evidence type="ECO:0000259" key="22">
    <source>
        <dbReference type="Pfam" id="PF06750"/>
    </source>
</evidence>
<evidence type="ECO:0000259" key="21">
    <source>
        <dbReference type="Pfam" id="PF01478"/>
    </source>
</evidence>
<feature type="transmembrane region" description="Helical" evidence="20">
    <location>
        <begin position="201"/>
        <end position="223"/>
    </location>
</feature>